<name>A0A9P8HQF8_9HYPO</name>
<sequence length="597" mass="66429">MSEKPKPNKSILSYFQPSSQQTPTSQRTSRLSSIQGSSPPAPSSPLSYKATPVARRVAPLEIGASDDDASDGGFSDDSLEDLSALLGRGRPKPAAQSAFDPPRAKRTAAVPFVSPAKGSLKHKFDLKALAKDARLDNALNASSLKAKASADAAGPPSPTRGESFDLAFADIVKEKSGQDAHKVIRAVQRAEPIQSQSRYCFFDRDYKVPPSSPVPKLASPWTLLTQGNSAARERNLTSGVPQSILTKNGGLPDSLFEWILDELCIERSPLIRREYCHIIHGCPDQVERLLTPERLEDLFLRLGASDDIKFRDSEITVSKLTNEPYQDRDWSNLESFMTLLSIISGHLSAASAIYASETLLLMSMDKLLIYNIDLLTVYEDAIESLVNVIPSSSWDSFCGGVCVLLQAVIEAQHIRVNALQCLPIRNNRTHDVRRRLAIMFLFEDTDLGLQHPEDTFTVRHAIDRIEEDDFSITPQTDFAELKAMVTILDIAVDDGSPPELSSLEDEEQFNQDIDELATKLREIWRKINDAGMKITRTEAKSVVEWVQQRLSNTVRTRRKLKKSIFDLPGHEDLASLPKQQEYMAKFFQKIPKPQGEK</sequence>
<feature type="compositionally biased region" description="Low complexity" evidence="1">
    <location>
        <begin position="16"/>
        <end position="38"/>
    </location>
</feature>
<evidence type="ECO:0000313" key="2">
    <source>
        <dbReference type="EMBL" id="KAH0529114.1"/>
    </source>
</evidence>
<keyword evidence="3" id="KW-1185">Reference proteome</keyword>
<evidence type="ECO:0000256" key="1">
    <source>
        <dbReference type="SAM" id="MobiDB-lite"/>
    </source>
</evidence>
<organism evidence="2 3">
    <name type="scientific">Trichoderma semiorbis</name>
    <dbReference type="NCBI Taxonomy" id="1491008"/>
    <lineage>
        <taxon>Eukaryota</taxon>
        <taxon>Fungi</taxon>
        <taxon>Dikarya</taxon>
        <taxon>Ascomycota</taxon>
        <taxon>Pezizomycotina</taxon>
        <taxon>Sordariomycetes</taxon>
        <taxon>Hypocreomycetidae</taxon>
        <taxon>Hypocreales</taxon>
        <taxon>Hypocreaceae</taxon>
        <taxon>Trichoderma</taxon>
    </lineage>
</organism>
<feature type="compositionally biased region" description="Low complexity" evidence="1">
    <location>
        <begin position="71"/>
        <end position="86"/>
    </location>
</feature>
<evidence type="ECO:0000313" key="3">
    <source>
        <dbReference type="Proteomes" id="UP000826573"/>
    </source>
</evidence>
<comment type="caution">
    <text evidence="2">The sequence shown here is derived from an EMBL/GenBank/DDBJ whole genome shotgun (WGS) entry which is preliminary data.</text>
</comment>
<proteinExistence type="predicted"/>
<feature type="region of interest" description="Disordered" evidence="1">
    <location>
        <begin position="1"/>
        <end position="106"/>
    </location>
</feature>
<protein>
    <submittedName>
        <fullName evidence="2">Uncharacterized protein</fullName>
    </submittedName>
</protein>
<reference evidence="2 3" key="1">
    <citation type="submission" date="2021-08" db="EMBL/GenBank/DDBJ databases">
        <title>The highly contiguous genome resource for Trichoderma semiorbis FJ059, a fungal antagonistic to plant pathogens.</title>
        <authorList>
            <person name="Liu T."/>
        </authorList>
    </citation>
    <scope>NUCLEOTIDE SEQUENCE [LARGE SCALE GENOMIC DNA]</scope>
    <source>
        <strain evidence="2 3">FJ059</strain>
    </source>
</reference>
<dbReference type="EMBL" id="JAIMJC010000002">
    <property type="protein sequence ID" value="KAH0529114.1"/>
    <property type="molecule type" value="Genomic_DNA"/>
</dbReference>
<accession>A0A9P8HQF8</accession>
<dbReference type="Proteomes" id="UP000826573">
    <property type="component" value="Unassembled WGS sequence"/>
</dbReference>
<dbReference type="AlphaFoldDB" id="A0A9P8HQF8"/>
<gene>
    <name evidence="2" type="ORF">TsFJ059_003901</name>
</gene>